<organism evidence="2 3">
    <name type="scientific">Colwellia demingiae</name>
    <dbReference type="NCBI Taxonomy" id="89401"/>
    <lineage>
        <taxon>Bacteria</taxon>
        <taxon>Pseudomonadati</taxon>
        <taxon>Pseudomonadota</taxon>
        <taxon>Gammaproteobacteria</taxon>
        <taxon>Alteromonadales</taxon>
        <taxon>Colwelliaceae</taxon>
        <taxon>Colwellia</taxon>
    </lineage>
</organism>
<accession>A0A5C6QEZ4</accession>
<keyword evidence="3" id="KW-1185">Reference proteome</keyword>
<dbReference type="PANTHER" id="PTHR12558">
    <property type="entry name" value="CELL DIVISION CYCLE 16,23,27"/>
    <property type="match status" value="1"/>
</dbReference>
<sequence>MFNKLVFKNLKLKKLSTSLVVVASLLVAQAPFANYAEAAGAEKVEKKKKRPTQLVGPRVGKKVQKAFEAYSADDIKGALVILLDIEASKPYDKAYVSRMVAIMYATLGNNDQKTIEYLKKAIEPDLLNEVDHSDSLKLLGDMQMQTKDYKGALKSFYAWMEFSGKNDGPTYVKIANAYYSLKQLDKVIEPADKAIAAFGDKPNQNPYILKITSYYERKMYKEAVTVLETVIQVFPKNKQWWTQLPMFYLLIEDYDKAVQTLDLAYKLGHLDKESQIKTLASLYSQTEAPYKAAQLLEKYIASGLVKRDDKNISTLANAWHSAQHIDKAAGYYGELAKMTSNAKHYRKQGMLLKQDEQFSKAIVALNKAIELGVSNQGRIQMSIAESYFYLEKNKKAYAAILKAMKDPSARKSAKGWKSFIVDTAKRKNVTI</sequence>
<dbReference type="SUPFAM" id="SSF48452">
    <property type="entry name" value="TPR-like"/>
    <property type="match status" value="2"/>
</dbReference>
<dbReference type="SMART" id="SM00028">
    <property type="entry name" value="TPR"/>
    <property type="match status" value="4"/>
</dbReference>
<feature type="chain" id="PRO_5022999379" description="Tetratricopeptide repeat protein" evidence="1">
    <location>
        <begin position="39"/>
        <end position="431"/>
    </location>
</feature>
<evidence type="ECO:0000256" key="1">
    <source>
        <dbReference type="SAM" id="SignalP"/>
    </source>
</evidence>
<gene>
    <name evidence="2" type="ORF">ESZ36_13400</name>
</gene>
<keyword evidence="1" id="KW-0732">Signal</keyword>
<dbReference type="OrthoDB" id="5592888at2"/>
<dbReference type="PANTHER" id="PTHR12558:SF13">
    <property type="entry name" value="CELL DIVISION CYCLE PROTEIN 27 HOMOLOG"/>
    <property type="match status" value="1"/>
</dbReference>
<proteinExistence type="predicted"/>
<evidence type="ECO:0000313" key="3">
    <source>
        <dbReference type="Proteomes" id="UP000321822"/>
    </source>
</evidence>
<dbReference type="InterPro" id="IPR019734">
    <property type="entry name" value="TPR_rpt"/>
</dbReference>
<comment type="caution">
    <text evidence="2">The sequence shown here is derived from an EMBL/GenBank/DDBJ whole genome shotgun (WGS) entry which is preliminary data.</text>
</comment>
<protein>
    <recommendedName>
        <fullName evidence="4">Tetratricopeptide repeat protein</fullName>
    </recommendedName>
</protein>
<feature type="signal peptide" evidence="1">
    <location>
        <begin position="1"/>
        <end position="38"/>
    </location>
</feature>
<dbReference type="AlphaFoldDB" id="A0A5C6QEZ4"/>
<evidence type="ECO:0000313" key="2">
    <source>
        <dbReference type="EMBL" id="TWX67290.1"/>
    </source>
</evidence>
<dbReference type="Gene3D" id="1.25.40.10">
    <property type="entry name" value="Tetratricopeptide repeat domain"/>
    <property type="match status" value="3"/>
</dbReference>
<reference evidence="2 3" key="1">
    <citation type="submission" date="2019-07" db="EMBL/GenBank/DDBJ databases">
        <title>Genomes of sea-ice associated Colwellia species.</title>
        <authorList>
            <person name="Bowman J.P."/>
        </authorList>
    </citation>
    <scope>NUCLEOTIDE SEQUENCE [LARGE SCALE GENOMIC DNA]</scope>
    <source>
        <strain evidence="2 3">ACAM 459</strain>
    </source>
</reference>
<dbReference type="InterPro" id="IPR011990">
    <property type="entry name" value="TPR-like_helical_dom_sf"/>
</dbReference>
<dbReference type="EMBL" id="VOLT01000006">
    <property type="protein sequence ID" value="TWX67290.1"/>
    <property type="molecule type" value="Genomic_DNA"/>
</dbReference>
<dbReference type="RefSeq" id="WP_146788824.1">
    <property type="nucleotide sequence ID" value="NZ_VOLT01000006.1"/>
</dbReference>
<name>A0A5C6QEZ4_9GAMM</name>
<dbReference type="Proteomes" id="UP000321822">
    <property type="component" value="Unassembled WGS sequence"/>
</dbReference>
<evidence type="ECO:0008006" key="4">
    <source>
        <dbReference type="Google" id="ProtNLM"/>
    </source>
</evidence>